<organism evidence="5 6">
    <name type="scientific">Micromonospora citrea</name>
    <dbReference type="NCBI Taxonomy" id="47855"/>
    <lineage>
        <taxon>Bacteria</taxon>
        <taxon>Bacillati</taxon>
        <taxon>Actinomycetota</taxon>
        <taxon>Actinomycetes</taxon>
        <taxon>Micromonosporales</taxon>
        <taxon>Micromonosporaceae</taxon>
        <taxon>Micromonospora</taxon>
    </lineage>
</organism>
<dbReference type="OrthoDB" id="3495561at2"/>
<name>A0A1C6VV45_9ACTN</name>
<proteinExistence type="inferred from homology"/>
<dbReference type="Gene3D" id="3.40.190.10">
    <property type="entry name" value="Periplasmic binding protein-like II"/>
    <property type="match status" value="2"/>
</dbReference>
<dbReference type="GO" id="GO:1901982">
    <property type="term" value="F:maltose binding"/>
    <property type="evidence" value="ECO:0007669"/>
    <property type="project" value="TreeGrafter"/>
</dbReference>
<dbReference type="EMBL" id="FMHZ01000002">
    <property type="protein sequence ID" value="SCL70175.1"/>
    <property type="molecule type" value="Genomic_DNA"/>
</dbReference>
<evidence type="ECO:0000256" key="3">
    <source>
        <dbReference type="ARBA" id="ARBA00022729"/>
    </source>
</evidence>
<evidence type="ECO:0000313" key="5">
    <source>
        <dbReference type="EMBL" id="SCL70175.1"/>
    </source>
</evidence>
<dbReference type="Proteomes" id="UP000199001">
    <property type="component" value="Unassembled WGS sequence"/>
</dbReference>
<dbReference type="GO" id="GO:0055052">
    <property type="term" value="C:ATP-binding cassette (ABC) transporter complex, substrate-binding subunit-containing"/>
    <property type="evidence" value="ECO:0007669"/>
    <property type="project" value="TreeGrafter"/>
</dbReference>
<protein>
    <submittedName>
        <fullName evidence="5">Carbohydrate ABC transporter substrate-binding protein, CUT1 family</fullName>
    </submittedName>
</protein>
<dbReference type="PANTHER" id="PTHR30061">
    <property type="entry name" value="MALTOSE-BINDING PERIPLASMIC PROTEIN"/>
    <property type="match status" value="1"/>
</dbReference>
<evidence type="ECO:0000313" key="6">
    <source>
        <dbReference type="Proteomes" id="UP000199001"/>
    </source>
</evidence>
<feature type="signal peptide" evidence="4">
    <location>
        <begin position="1"/>
        <end position="32"/>
    </location>
</feature>
<keyword evidence="3 4" id="KW-0732">Signal</keyword>
<evidence type="ECO:0000256" key="4">
    <source>
        <dbReference type="SAM" id="SignalP"/>
    </source>
</evidence>
<dbReference type="PROSITE" id="PS51257">
    <property type="entry name" value="PROKAR_LIPOPROTEIN"/>
    <property type="match status" value="1"/>
</dbReference>
<dbReference type="AlphaFoldDB" id="A0A1C6VV45"/>
<evidence type="ECO:0000256" key="2">
    <source>
        <dbReference type="ARBA" id="ARBA00022448"/>
    </source>
</evidence>
<dbReference type="GO" id="GO:0042956">
    <property type="term" value="P:maltodextrin transmembrane transport"/>
    <property type="evidence" value="ECO:0007669"/>
    <property type="project" value="TreeGrafter"/>
</dbReference>
<evidence type="ECO:0000256" key="1">
    <source>
        <dbReference type="ARBA" id="ARBA00008520"/>
    </source>
</evidence>
<keyword evidence="6" id="KW-1185">Reference proteome</keyword>
<dbReference type="CDD" id="cd14750">
    <property type="entry name" value="PBP2_TMBP"/>
    <property type="match status" value="1"/>
</dbReference>
<accession>A0A1C6VV45</accession>
<dbReference type="SUPFAM" id="SSF53850">
    <property type="entry name" value="Periplasmic binding protein-like II"/>
    <property type="match status" value="1"/>
</dbReference>
<dbReference type="InterPro" id="IPR006059">
    <property type="entry name" value="SBP"/>
</dbReference>
<dbReference type="STRING" id="47855.GA0070606_5316"/>
<reference evidence="6" key="1">
    <citation type="submission" date="2016-06" db="EMBL/GenBank/DDBJ databases">
        <authorList>
            <person name="Varghese N."/>
            <person name="Submissions Spin"/>
        </authorList>
    </citation>
    <scope>NUCLEOTIDE SEQUENCE [LARGE SCALE GENOMIC DNA]</scope>
    <source>
        <strain evidence="6">DSM 43903</strain>
    </source>
</reference>
<dbReference type="Pfam" id="PF01547">
    <property type="entry name" value="SBP_bac_1"/>
    <property type="match status" value="1"/>
</dbReference>
<feature type="chain" id="PRO_5039081929" evidence="4">
    <location>
        <begin position="33"/>
        <end position="429"/>
    </location>
</feature>
<dbReference type="GO" id="GO:0015768">
    <property type="term" value="P:maltose transport"/>
    <property type="evidence" value="ECO:0007669"/>
    <property type="project" value="TreeGrafter"/>
</dbReference>
<dbReference type="PANTHER" id="PTHR30061:SF50">
    <property type="entry name" value="MALTOSE_MALTODEXTRIN-BINDING PERIPLASMIC PROTEIN"/>
    <property type="match status" value="1"/>
</dbReference>
<sequence length="429" mass="46913">MSDPDKARRRRRPRARAMAAAAALTLVAPTVAACGSGGDGGTPTINLYYPPEQNLQKVVDDCNAQAQGRYQIAYRVLPRQADDQRVQMVRRLAAQDSGMDVLGLDVTWTQEFASADWILEWTGQDKAEVEQGTLAGPLETARYQDKLYGAPKNTNVQLLWYRKDLVPEPPKTWDQMISTAQELKQQGKPHQVLTMGAQYEGLVVLYNTLAESAGGKILSDDGEQAVMDAGTVRALEQLQRFATSGVTSPSFSNATEDPVRLEFQSGNGAFQVNWPFVYPAMQEANPELAKQVGWARVPGVDENTPSKVTIGGVNMAVSAYSKHPEESFEAARCIRNEKNQKFSAVNDGVPPTIEKVYADPEMAEAYPMRDTILEELKDPAVRPLTPAYQSISTVMSAILSPPSAIDPQRTADELRDAIADALESKGVLP</sequence>
<dbReference type="RefSeq" id="WP_091105504.1">
    <property type="nucleotide sequence ID" value="NZ_FMHZ01000002.1"/>
</dbReference>
<comment type="similarity">
    <text evidence="1">Belongs to the bacterial solute-binding protein 1 family.</text>
</comment>
<gene>
    <name evidence="5" type="ORF">GA0070606_5316</name>
</gene>
<keyword evidence="2" id="KW-0813">Transport</keyword>